<proteinExistence type="predicted"/>
<gene>
    <name evidence="1" type="ORF">D5086_033954</name>
</gene>
<name>A0ACC4AJ80_POPAL</name>
<dbReference type="EMBL" id="RCHU02000019">
    <property type="protein sequence ID" value="KAL3565908.1"/>
    <property type="molecule type" value="Genomic_DNA"/>
</dbReference>
<evidence type="ECO:0000313" key="2">
    <source>
        <dbReference type="Proteomes" id="UP000309997"/>
    </source>
</evidence>
<protein>
    <submittedName>
        <fullName evidence="1">Uncharacterized protein</fullName>
    </submittedName>
</protein>
<dbReference type="Proteomes" id="UP000309997">
    <property type="component" value="Unassembled WGS sequence"/>
</dbReference>
<organism evidence="1 2">
    <name type="scientific">Populus alba</name>
    <name type="common">White poplar</name>
    <dbReference type="NCBI Taxonomy" id="43335"/>
    <lineage>
        <taxon>Eukaryota</taxon>
        <taxon>Viridiplantae</taxon>
        <taxon>Streptophyta</taxon>
        <taxon>Embryophyta</taxon>
        <taxon>Tracheophyta</taxon>
        <taxon>Spermatophyta</taxon>
        <taxon>Magnoliopsida</taxon>
        <taxon>eudicotyledons</taxon>
        <taxon>Gunneridae</taxon>
        <taxon>Pentapetalae</taxon>
        <taxon>rosids</taxon>
        <taxon>fabids</taxon>
        <taxon>Malpighiales</taxon>
        <taxon>Salicaceae</taxon>
        <taxon>Saliceae</taxon>
        <taxon>Populus</taxon>
    </lineage>
</organism>
<keyword evidence="2" id="KW-1185">Reference proteome</keyword>
<evidence type="ECO:0000313" key="1">
    <source>
        <dbReference type="EMBL" id="KAL3565908.1"/>
    </source>
</evidence>
<sequence length="307" mass="34655">MAAALSFPCALDTATKQFHLLSSVLSGIIACRIVYKLTAFVSRLHFKGYGKLTDAQKVEWNNRGFSTFHALFVASASLYLLLLSGLFYEDSRDELVVNRTSTLSNSTLGISIGYFLSDLAMILFHFPALGGLEYLLHHGLSMFSIILALLSGQAQIYILMVLFSEITTPFVNLRWYLDVAGQKSSKLYIWNGVLLFMGWLVARILLFIFFFSHIFIHFDQVKQIFPLGFYSILVIPGTLAVMNVLWFWKIVKGLMKTLSKARHGRKEVTSKGSLTNPQLGAAVHTCVREIMRGDGEESERRKANKFW</sequence>
<reference evidence="1 2" key="1">
    <citation type="journal article" date="2024" name="Plant Biotechnol. J.">
        <title>Genome and CRISPR/Cas9 system of a widespread forest tree (Populus alba) in the world.</title>
        <authorList>
            <person name="Liu Y.J."/>
            <person name="Jiang P.F."/>
            <person name="Han X.M."/>
            <person name="Li X.Y."/>
            <person name="Wang H.M."/>
            <person name="Wang Y.J."/>
            <person name="Wang X.X."/>
            <person name="Zeng Q.Y."/>
        </authorList>
    </citation>
    <scope>NUCLEOTIDE SEQUENCE [LARGE SCALE GENOMIC DNA]</scope>
    <source>
        <strain evidence="2">cv. PAL-ZL1</strain>
    </source>
</reference>
<accession>A0ACC4AJ80</accession>
<comment type="caution">
    <text evidence="1">The sequence shown here is derived from an EMBL/GenBank/DDBJ whole genome shotgun (WGS) entry which is preliminary data.</text>
</comment>